<evidence type="ECO:0000313" key="10">
    <source>
        <dbReference type="Proteomes" id="UP000232453"/>
    </source>
</evidence>
<comment type="caution">
    <text evidence="9">The sequence shown here is derived from an EMBL/GenBank/DDBJ whole genome shotgun (WGS) entry which is preliminary data.</text>
</comment>
<dbReference type="InterPro" id="IPR036259">
    <property type="entry name" value="MFS_trans_sf"/>
</dbReference>
<keyword evidence="4 7" id="KW-0812">Transmembrane</keyword>
<dbReference type="PROSITE" id="PS50850">
    <property type="entry name" value="MFS"/>
    <property type="match status" value="1"/>
</dbReference>
<feature type="transmembrane region" description="Helical" evidence="7">
    <location>
        <begin position="81"/>
        <end position="101"/>
    </location>
</feature>
<feature type="transmembrane region" description="Helical" evidence="7">
    <location>
        <begin position="174"/>
        <end position="193"/>
    </location>
</feature>
<dbReference type="InterPro" id="IPR020846">
    <property type="entry name" value="MFS_dom"/>
</dbReference>
<dbReference type="PANTHER" id="PTHR23513">
    <property type="entry name" value="INTEGRAL MEMBRANE EFFLUX PROTEIN-RELATED"/>
    <property type="match status" value="1"/>
</dbReference>
<evidence type="ECO:0000256" key="1">
    <source>
        <dbReference type="ARBA" id="ARBA00004651"/>
    </source>
</evidence>
<feature type="transmembrane region" description="Helical" evidence="7">
    <location>
        <begin position="359"/>
        <end position="389"/>
    </location>
</feature>
<dbReference type="Gene3D" id="1.20.1250.20">
    <property type="entry name" value="MFS general substrate transporter like domains"/>
    <property type="match status" value="1"/>
</dbReference>
<gene>
    <name evidence="9" type="ORF">ATL51_0172</name>
</gene>
<feature type="transmembrane region" description="Helical" evidence="7">
    <location>
        <begin position="107"/>
        <end position="126"/>
    </location>
</feature>
<dbReference type="InterPro" id="IPR010290">
    <property type="entry name" value="TM_effector"/>
</dbReference>
<reference evidence="9 10" key="1">
    <citation type="submission" date="2017-11" db="EMBL/GenBank/DDBJ databases">
        <title>Sequencing the genomes of 1000 actinobacteria strains.</title>
        <authorList>
            <person name="Klenk H.-P."/>
        </authorList>
    </citation>
    <scope>NUCLEOTIDE SEQUENCE [LARGE SCALE GENOMIC DNA]</scope>
    <source>
        <strain evidence="9 10">DSM 44104</strain>
    </source>
</reference>
<comment type="subcellular location">
    <subcellularLocation>
        <location evidence="1">Cell membrane</location>
        <topology evidence="1">Multi-pass membrane protein</topology>
    </subcellularLocation>
</comment>
<keyword evidence="3" id="KW-1003">Cell membrane</keyword>
<keyword evidence="6 7" id="KW-0472">Membrane</keyword>
<dbReference type="Pfam" id="PF05977">
    <property type="entry name" value="MFS_3"/>
    <property type="match status" value="1"/>
</dbReference>
<evidence type="ECO:0000256" key="5">
    <source>
        <dbReference type="ARBA" id="ARBA00022989"/>
    </source>
</evidence>
<dbReference type="Proteomes" id="UP000232453">
    <property type="component" value="Unassembled WGS sequence"/>
</dbReference>
<evidence type="ECO:0000256" key="7">
    <source>
        <dbReference type="SAM" id="Phobius"/>
    </source>
</evidence>
<evidence type="ECO:0000256" key="4">
    <source>
        <dbReference type="ARBA" id="ARBA00022692"/>
    </source>
</evidence>
<dbReference type="RefSeq" id="WP_100877276.1">
    <property type="nucleotide sequence ID" value="NZ_JBEPFP010000014.1"/>
</dbReference>
<keyword evidence="5 7" id="KW-1133">Transmembrane helix</keyword>
<name>A0AA44ZSI5_PSEA5</name>
<dbReference type="PANTHER" id="PTHR23513:SF6">
    <property type="entry name" value="MAJOR FACILITATOR SUPERFAMILY ASSOCIATED DOMAIN-CONTAINING PROTEIN"/>
    <property type="match status" value="1"/>
</dbReference>
<evidence type="ECO:0000256" key="6">
    <source>
        <dbReference type="ARBA" id="ARBA00023136"/>
    </source>
</evidence>
<protein>
    <submittedName>
        <fullName evidence="9">MFS family arabinose efflux permease</fullName>
    </submittedName>
</protein>
<feature type="transmembrane region" description="Helical" evidence="7">
    <location>
        <begin position="50"/>
        <end position="74"/>
    </location>
</feature>
<sequence>MTGPARVGLGTVFAAPAYRRLWSARTASQCGDVFATVALALLVYDLTGSALGVSAVVFAEILPVLLLAPLAGTLIDRLPRVAVMIAADLWRAGLAAALILLGNNIAAVYVIAFGLSLGAVLFNPAANSALPTLVKDAELVAANSGIWTAAVLAQIALAPLAGILYTAFGAGPAFGINAASFALSAALLTGLRLPTQPRPTQRRGFFADVLTGFRLLAGDRLLRALGAGQLLAALSAGATSALLVVLARDHLHLAPSGYGLLLGAIGLGAVLGPFLLTRLVDDPRRPLFVFSPYVLRGLVDLVLATFTALPIALVALAVYGMGTSSGAVTFNSLLQAHTPEHTRGRIFATFDAFWQLGRLISLLVGGLLAAAIGIQAVYYLGGALLLLAAGIGWTTTRSQNATALANGPGAAPGSHP</sequence>
<feature type="transmembrane region" description="Helical" evidence="7">
    <location>
        <begin position="26"/>
        <end position="44"/>
    </location>
</feature>
<feature type="transmembrane region" description="Helical" evidence="7">
    <location>
        <begin position="258"/>
        <end position="277"/>
    </location>
</feature>
<feature type="transmembrane region" description="Helical" evidence="7">
    <location>
        <begin position="146"/>
        <end position="168"/>
    </location>
</feature>
<feature type="transmembrane region" description="Helical" evidence="7">
    <location>
        <begin position="224"/>
        <end position="246"/>
    </location>
</feature>
<proteinExistence type="predicted"/>
<dbReference type="EMBL" id="PHUJ01000002">
    <property type="protein sequence ID" value="PKB41210.1"/>
    <property type="molecule type" value="Genomic_DNA"/>
</dbReference>
<dbReference type="AlphaFoldDB" id="A0AA44ZSI5"/>
<evidence type="ECO:0000313" key="9">
    <source>
        <dbReference type="EMBL" id="PKB41210.1"/>
    </source>
</evidence>
<dbReference type="SUPFAM" id="SSF103473">
    <property type="entry name" value="MFS general substrate transporter"/>
    <property type="match status" value="1"/>
</dbReference>
<dbReference type="GO" id="GO:0022857">
    <property type="term" value="F:transmembrane transporter activity"/>
    <property type="evidence" value="ECO:0007669"/>
    <property type="project" value="InterPro"/>
</dbReference>
<feature type="transmembrane region" description="Helical" evidence="7">
    <location>
        <begin position="298"/>
        <end position="321"/>
    </location>
</feature>
<evidence type="ECO:0000256" key="2">
    <source>
        <dbReference type="ARBA" id="ARBA00022448"/>
    </source>
</evidence>
<evidence type="ECO:0000256" key="3">
    <source>
        <dbReference type="ARBA" id="ARBA00022475"/>
    </source>
</evidence>
<organism evidence="9 10">
    <name type="scientific">Pseudonocardia alni</name>
    <name type="common">Amycolata alni</name>
    <dbReference type="NCBI Taxonomy" id="33907"/>
    <lineage>
        <taxon>Bacteria</taxon>
        <taxon>Bacillati</taxon>
        <taxon>Actinomycetota</taxon>
        <taxon>Actinomycetes</taxon>
        <taxon>Pseudonocardiales</taxon>
        <taxon>Pseudonocardiaceae</taxon>
        <taxon>Pseudonocardia</taxon>
    </lineage>
</organism>
<dbReference type="GO" id="GO:0005886">
    <property type="term" value="C:plasma membrane"/>
    <property type="evidence" value="ECO:0007669"/>
    <property type="project" value="UniProtKB-SubCell"/>
</dbReference>
<feature type="domain" description="Major facilitator superfamily (MFS) profile" evidence="8">
    <location>
        <begin position="221"/>
        <end position="416"/>
    </location>
</feature>
<evidence type="ECO:0000259" key="8">
    <source>
        <dbReference type="PROSITE" id="PS50850"/>
    </source>
</evidence>
<dbReference type="CDD" id="cd06173">
    <property type="entry name" value="MFS_MefA_like"/>
    <property type="match status" value="1"/>
</dbReference>
<keyword evidence="2" id="KW-0813">Transport</keyword>
<accession>A0AA44ZSI5</accession>